<reference evidence="2" key="1">
    <citation type="submission" date="2020-08" db="EMBL/GenBank/DDBJ databases">
        <title>Genome Sequencing and Pan-Genome Analysis of Migratory bird Vibrio Strains, Inner Mongolia.</title>
        <authorList>
            <person name="Zheng L."/>
        </authorList>
    </citation>
    <scope>NUCLEOTIDE SEQUENCE</scope>
    <source>
        <strain evidence="2">M13F</strain>
    </source>
</reference>
<evidence type="ECO:0000313" key="2">
    <source>
        <dbReference type="EMBL" id="MBC5851535.1"/>
    </source>
</evidence>
<dbReference type="PANTHER" id="PTHR30411">
    <property type="entry name" value="CYTOPLASMIC PROTEIN"/>
    <property type="match status" value="1"/>
</dbReference>
<dbReference type="GO" id="GO:0002161">
    <property type="term" value="F:aminoacyl-tRNA deacylase activity"/>
    <property type="evidence" value="ECO:0007669"/>
    <property type="project" value="InterPro"/>
</dbReference>
<evidence type="ECO:0000313" key="3">
    <source>
        <dbReference type="Proteomes" id="UP000615796"/>
    </source>
</evidence>
<evidence type="ECO:0000259" key="1">
    <source>
        <dbReference type="Pfam" id="PF04073"/>
    </source>
</evidence>
<feature type="domain" description="YbaK/aminoacyl-tRNA synthetase-associated" evidence="1">
    <location>
        <begin position="31"/>
        <end position="147"/>
    </location>
</feature>
<organism evidence="2 3">
    <name type="scientific">Vibrio metschnikovii</name>
    <dbReference type="NCBI Taxonomy" id="28172"/>
    <lineage>
        <taxon>Bacteria</taxon>
        <taxon>Pseudomonadati</taxon>
        <taxon>Pseudomonadota</taxon>
        <taxon>Gammaproteobacteria</taxon>
        <taxon>Vibrionales</taxon>
        <taxon>Vibrionaceae</taxon>
        <taxon>Vibrio</taxon>
    </lineage>
</organism>
<keyword evidence="3" id="KW-1185">Reference proteome</keyword>
<sequence length="158" mass="17585">MLKPISTPIIRYLEQQGIDHQLLHHQSAAISIEDAARQRGIHPSQMVKCLLLRDMSNRLALACVPGDRSVDPKLVRKILDWRRMTCVDRSQVEALTGYTIGTVTPLCLSLSLPIIFDYSLMQRTLVTISSGSAYAGIALALNDLVKLCQPQFADIVRD</sequence>
<dbReference type="EMBL" id="JACRUP010000007">
    <property type="protein sequence ID" value="MBC5851535.1"/>
    <property type="molecule type" value="Genomic_DNA"/>
</dbReference>
<name>A0A9X0RBL9_VIBME</name>
<dbReference type="PANTHER" id="PTHR30411:SF1">
    <property type="entry name" value="CYTOPLASMIC PROTEIN"/>
    <property type="match status" value="1"/>
</dbReference>
<gene>
    <name evidence="2" type="ORF">H8Q88_11550</name>
</gene>
<protein>
    <submittedName>
        <fullName evidence="2">YbaK/EbsC family protein</fullName>
    </submittedName>
</protein>
<dbReference type="InterPro" id="IPR007214">
    <property type="entry name" value="YbaK/aa-tRNA-synth-assoc-dom"/>
</dbReference>
<comment type="caution">
    <text evidence="2">The sequence shown here is derived from an EMBL/GenBank/DDBJ whole genome shotgun (WGS) entry which is preliminary data.</text>
</comment>
<dbReference type="Gene3D" id="3.90.960.10">
    <property type="entry name" value="YbaK/aminoacyl-tRNA synthetase-associated domain"/>
    <property type="match status" value="1"/>
</dbReference>
<dbReference type="CDD" id="cd04332">
    <property type="entry name" value="YbaK_like"/>
    <property type="match status" value="1"/>
</dbReference>
<dbReference type="RefSeq" id="WP_187026324.1">
    <property type="nucleotide sequence ID" value="NZ_JACRUP010000007.1"/>
</dbReference>
<dbReference type="InterPro" id="IPR036754">
    <property type="entry name" value="YbaK/aa-tRNA-synt-asso_dom_sf"/>
</dbReference>
<dbReference type="AlphaFoldDB" id="A0A9X0RBL9"/>
<dbReference type="Pfam" id="PF04073">
    <property type="entry name" value="tRNA_edit"/>
    <property type="match status" value="1"/>
</dbReference>
<dbReference type="Proteomes" id="UP000615796">
    <property type="component" value="Unassembled WGS sequence"/>
</dbReference>
<accession>A0A9X0RBL9</accession>
<proteinExistence type="predicted"/>
<dbReference type="SUPFAM" id="SSF55826">
    <property type="entry name" value="YbaK/ProRS associated domain"/>
    <property type="match status" value="1"/>
</dbReference>